<dbReference type="EMBL" id="JAQQBR010001356">
    <property type="protein sequence ID" value="KAK0169344.1"/>
    <property type="molecule type" value="Genomic_DNA"/>
</dbReference>
<evidence type="ECO:0000256" key="1">
    <source>
        <dbReference type="SAM" id="MobiDB-lite"/>
    </source>
</evidence>
<dbReference type="AlphaFoldDB" id="A0AA39KPV0"/>
<sequence>MRTLVEYCEARNLPLIMGCDANAHHETGCDRPHAGLTSTGPIYRQLAGTPGPQTGAATKRSWLNGSRNLGEICAPWARSITLRRIFRIRSCNPIMRPVPSESKRVARKWPGGTRSCTSSAP</sequence>
<evidence type="ECO:0000313" key="3">
    <source>
        <dbReference type="Proteomes" id="UP001168972"/>
    </source>
</evidence>
<reference evidence="2" key="2">
    <citation type="submission" date="2023-03" db="EMBL/GenBank/DDBJ databases">
        <authorList>
            <person name="Inwood S.N."/>
            <person name="Skelly J.G."/>
            <person name="Guhlin J."/>
            <person name="Harrop T.W.R."/>
            <person name="Goldson S.G."/>
            <person name="Dearden P.K."/>
        </authorList>
    </citation>
    <scope>NUCLEOTIDE SEQUENCE</scope>
    <source>
        <strain evidence="2">Lincoln</strain>
        <tissue evidence="2">Whole body</tissue>
    </source>
</reference>
<feature type="region of interest" description="Disordered" evidence="1">
    <location>
        <begin position="97"/>
        <end position="121"/>
    </location>
</feature>
<evidence type="ECO:0000313" key="2">
    <source>
        <dbReference type="EMBL" id="KAK0169344.1"/>
    </source>
</evidence>
<comment type="caution">
    <text evidence="2">The sequence shown here is derived from an EMBL/GenBank/DDBJ whole genome shotgun (WGS) entry which is preliminary data.</text>
</comment>
<gene>
    <name evidence="2" type="ORF">PV327_011636</name>
</gene>
<proteinExistence type="predicted"/>
<name>A0AA39KPV0_MICHY</name>
<organism evidence="2 3">
    <name type="scientific">Microctonus hyperodae</name>
    <name type="common">Parasitoid wasp</name>
    <dbReference type="NCBI Taxonomy" id="165561"/>
    <lineage>
        <taxon>Eukaryota</taxon>
        <taxon>Metazoa</taxon>
        <taxon>Ecdysozoa</taxon>
        <taxon>Arthropoda</taxon>
        <taxon>Hexapoda</taxon>
        <taxon>Insecta</taxon>
        <taxon>Pterygota</taxon>
        <taxon>Neoptera</taxon>
        <taxon>Endopterygota</taxon>
        <taxon>Hymenoptera</taxon>
        <taxon>Apocrita</taxon>
        <taxon>Ichneumonoidea</taxon>
        <taxon>Braconidae</taxon>
        <taxon>Euphorinae</taxon>
        <taxon>Microctonus</taxon>
    </lineage>
</organism>
<feature type="non-terminal residue" evidence="2">
    <location>
        <position position="1"/>
    </location>
</feature>
<dbReference type="Proteomes" id="UP001168972">
    <property type="component" value="Unassembled WGS sequence"/>
</dbReference>
<protein>
    <submittedName>
        <fullName evidence="2">Uncharacterized protein</fullName>
    </submittedName>
</protein>
<reference evidence="2" key="1">
    <citation type="journal article" date="2023" name="bioRxiv">
        <title>Scaffold-level genome assemblies of two parasitoid biocontrol wasps reveal the parthenogenesis mechanism and an associated novel virus.</title>
        <authorList>
            <person name="Inwood S."/>
            <person name="Skelly J."/>
            <person name="Guhlin J."/>
            <person name="Harrop T."/>
            <person name="Goldson S."/>
            <person name="Dearden P."/>
        </authorList>
    </citation>
    <scope>NUCLEOTIDE SEQUENCE</scope>
    <source>
        <strain evidence="2">Lincoln</strain>
        <tissue evidence="2">Whole body</tissue>
    </source>
</reference>
<keyword evidence="3" id="KW-1185">Reference proteome</keyword>
<accession>A0AA39KPV0</accession>